<dbReference type="Pfam" id="PF25232">
    <property type="entry name" value="DUF7848"/>
    <property type="match status" value="1"/>
</dbReference>
<dbReference type="EMBL" id="MIGA01000016">
    <property type="protein sequence ID" value="OSY45580.1"/>
    <property type="molecule type" value="Genomic_DNA"/>
</dbReference>
<dbReference type="Proteomes" id="UP000325458">
    <property type="component" value="Chromosome"/>
</dbReference>
<evidence type="ECO:0000313" key="2">
    <source>
        <dbReference type="EMBL" id="OSY45580.1"/>
    </source>
</evidence>
<keyword evidence="4" id="KW-1185">Reference proteome</keyword>
<reference evidence="2 4" key="1">
    <citation type="submission" date="2016-09" db="EMBL/GenBank/DDBJ databases">
        <title>Streptomyces platensis DSM40041, a candidate organism with high potential of specific P450 cytochromes.</title>
        <authorList>
            <person name="Grumaz C."/>
            <person name="Vainshtein Y."/>
            <person name="Kirstahler P."/>
            <person name="Sohn K."/>
        </authorList>
    </citation>
    <scope>NUCLEOTIDE SEQUENCE [LARGE SCALE GENOMIC DNA]</scope>
    <source>
        <strain evidence="2 4">DSM 40041</strain>
    </source>
</reference>
<organism evidence="3 5">
    <name type="scientific">Streptomyces platensis</name>
    <dbReference type="NCBI Taxonomy" id="58346"/>
    <lineage>
        <taxon>Bacteria</taxon>
        <taxon>Bacillati</taxon>
        <taxon>Actinomycetota</taxon>
        <taxon>Actinomycetes</taxon>
        <taxon>Kitasatosporales</taxon>
        <taxon>Streptomycetaceae</taxon>
        <taxon>Streptomyces</taxon>
    </lineage>
</organism>
<evidence type="ECO:0000313" key="5">
    <source>
        <dbReference type="Proteomes" id="UP000325458"/>
    </source>
</evidence>
<dbReference type="InterPro" id="IPR057170">
    <property type="entry name" value="DUF7848"/>
</dbReference>
<dbReference type="AlphaFoldDB" id="A0AAE6NJR5"/>
<gene>
    <name evidence="2" type="ORF">BG653_02870</name>
    <name evidence="3" type="ORF">CP981_24745</name>
</gene>
<feature type="domain" description="DUF7848" evidence="1">
    <location>
        <begin position="1"/>
        <end position="77"/>
    </location>
</feature>
<evidence type="ECO:0000313" key="3">
    <source>
        <dbReference type="EMBL" id="QEV54404.1"/>
    </source>
</evidence>
<evidence type="ECO:0000313" key="4">
    <source>
        <dbReference type="Proteomes" id="UP000194225"/>
    </source>
</evidence>
<name>A0AAE6NJR5_STRPT</name>
<evidence type="ECO:0000259" key="1">
    <source>
        <dbReference type="Pfam" id="PF25232"/>
    </source>
</evidence>
<dbReference type="KEGG" id="spla:CP981_24745"/>
<protein>
    <recommendedName>
        <fullName evidence="1">DUF7848 domain-containing protein</fullName>
    </recommendedName>
</protein>
<reference evidence="3 5" key="2">
    <citation type="submission" date="2017-09" db="EMBL/GenBank/DDBJ databases">
        <authorList>
            <person name="Lee N."/>
            <person name="Cho B.-K."/>
        </authorList>
    </citation>
    <scope>NUCLEOTIDE SEQUENCE [LARGE SCALE GENOMIC DNA]</scope>
    <source>
        <strain evidence="3 5">ATCC 23948</strain>
    </source>
</reference>
<dbReference type="Proteomes" id="UP000194225">
    <property type="component" value="Unassembled WGS sequence"/>
</dbReference>
<sequence>MTRSVFRYLRWTMGPESAPEAPEMVHELECMSCDSAADPSEEFETTRNWAFSHTGQHPSHRGYRETVTRFWRMTPTDGECL</sequence>
<proteinExistence type="predicted"/>
<accession>A0AAE6NJR5</accession>
<dbReference type="EMBL" id="CP023691">
    <property type="protein sequence ID" value="QEV54404.1"/>
    <property type="molecule type" value="Genomic_DNA"/>
</dbReference>